<feature type="region of interest" description="Disordered" evidence="1">
    <location>
        <begin position="437"/>
        <end position="471"/>
    </location>
</feature>
<reference evidence="2" key="1">
    <citation type="submission" date="2020-05" db="EMBL/GenBank/DDBJ databases">
        <authorList>
            <person name="Chiriac C."/>
            <person name="Salcher M."/>
            <person name="Ghai R."/>
            <person name="Kavagutti S V."/>
        </authorList>
    </citation>
    <scope>NUCLEOTIDE SEQUENCE</scope>
</reference>
<protein>
    <submittedName>
        <fullName evidence="2">Unannotated protein</fullName>
    </submittedName>
</protein>
<name>A0A6J6QWZ6_9ZZZZ</name>
<evidence type="ECO:0000256" key="1">
    <source>
        <dbReference type="SAM" id="MobiDB-lite"/>
    </source>
</evidence>
<dbReference type="AlphaFoldDB" id="A0A6J6QWZ6"/>
<feature type="compositionally biased region" description="Basic and acidic residues" evidence="1">
    <location>
        <begin position="446"/>
        <end position="461"/>
    </location>
</feature>
<gene>
    <name evidence="2" type="ORF">UFOPK2579_01664</name>
</gene>
<organism evidence="2">
    <name type="scientific">freshwater metagenome</name>
    <dbReference type="NCBI Taxonomy" id="449393"/>
    <lineage>
        <taxon>unclassified sequences</taxon>
        <taxon>metagenomes</taxon>
        <taxon>ecological metagenomes</taxon>
    </lineage>
</organism>
<proteinExistence type="predicted"/>
<evidence type="ECO:0000313" key="2">
    <source>
        <dbReference type="EMBL" id="CAB4715302.1"/>
    </source>
</evidence>
<sequence length="471" mass="49619">MLGRQAQHLGDPARQCLGVRDRAPAGCGLVPRIGEQRRVLPQRHAVGAPLQGDVPPGQRLTRIPLALAAVYDAAHGVHLAQPVGEGHREGALLGTVGLGAPLRRGRVVEGHEGRLAAHGQAHVAGREPRVDGLAERVDARPLVVGVGLGDAGVLVDAADLVVEGEADLDRLGRALDRRGVARVRGGRERDVALAGEEAAGRVHADPSGAGHEHLGPGVQVGEVGLRSARPVQGGLVGPQLDQVAGHETGGQPVLAQQADQQPGAVAARPDADPQRLVGTLDAGLHPHAVGDVAVDRGVERGQEVDRRHAALRQRRQGVLPRRGGHAVLDGSQVRRQVGRELGVVGEGETLGVLLDEEVEGVDHHQVGHQADGDLELVGLLREDQPRQPVAEGVLLPVEEVVLRRDVERVGLDRGAAVRRRAQPDHVRSHRDAAGEVVGGPVLQGNLDRHGTSLPVVHDERVTPASRHRRSR</sequence>
<accession>A0A6J6QWZ6</accession>
<dbReference type="EMBL" id="CAEZXR010000200">
    <property type="protein sequence ID" value="CAB4715302.1"/>
    <property type="molecule type" value="Genomic_DNA"/>
</dbReference>